<dbReference type="InterPro" id="IPR036264">
    <property type="entry name" value="Bact_exopeptidase_dim_dom"/>
</dbReference>
<dbReference type="Gene3D" id="3.40.630.10">
    <property type="entry name" value="Zn peptidases"/>
    <property type="match status" value="1"/>
</dbReference>
<comment type="similarity">
    <text evidence="4">Belongs to the peptidase M20A family.</text>
</comment>
<keyword evidence="10" id="KW-0170">Cobalt</keyword>
<keyword evidence="8" id="KW-0378">Hydrolase</keyword>
<dbReference type="InterPro" id="IPR011650">
    <property type="entry name" value="Peptidase_M20_dimer"/>
</dbReference>
<dbReference type="InterPro" id="IPR050072">
    <property type="entry name" value="Peptidase_M20A"/>
</dbReference>
<dbReference type="InterPro" id="IPR002933">
    <property type="entry name" value="Peptidase_M20"/>
</dbReference>
<dbReference type="Proteomes" id="UP001597227">
    <property type="component" value="Unassembled WGS sequence"/>
</dbReference>
<gene>
    <name evidence="13" type="ORF">ACFSFW_22530</name>
</gene>
<dbReference type="SUPFAM" id="SSF53187">
    <property type="entry name" value="Zn-dependent exopeptidases"/>
    <property type="match status" value="1"/>
</dbReference>
<evidence type="ECO:0000256" key="5">
    <source>
        <dbReference type="ARBA" id="ARBA00011921"/>
    </source>
</evidence>
<protein>
    <recommendedName>
        <fullName evidence="6">Probable succinyl-diaminopimelate desuccinylase</fullName>
        <ecNumber evidence="5">3.5.1.18</ecNumber>
    </recommendedName>
</protein>
<evidence type="ECO:0000256" key="9">
    <source>
        <dbReference type="ARBA" id="ARBA00022833"/>
    </source>
</evidence>
<dbReference type="EMBL" id="JBHUEK010000034">
    <property type="protein sequence ID" value="MFD1781426.1"/>
    <property type="molecule type" value="Genomic_DNA"/>
</dbReference>
<evidence type="ECO:0000256" key="7">
    <source>
        <dbReference type="ARBA" id="ARBA00022723"/>
    </source>
</evidence>
<evidence type="ECO:0000256" key="2">
    <source>
        <dbReference type="ARBA" id="ARBA00001947"/>
    </source>
</evidence>
<dbReference type="SUPFAM" id="SSF55031">
    <property type="entry name" value="Bacterial exopeptidase dimerisation domain"/>
    <property type="match status" value="1"/>
</dbReference>
<dbReference type="InterPro" id="IPR001261">
    <property type="entry name" value="ArgE/DapE_CS"/>
</dbReference>
<organism evidence="13 14">
    <name type="scientific">Fredinandcohnia salidurans</name>
    <dbReference type="NCBI Taxonomy" id="2595041"/>
    <lineage>
        <taxon>Bacteria</taxon>
        <taxon>Bacillati</taxon>
        <taxon>Bacillota</taxon>
        <taxon>Bacilli</taxon>
        <taxon>Bacillales</taxon>
        <taxon>Bacillaceae</taxon>
        <taxon>Fredinandcohnia</taxon>
    </lineage>
</organism>
<comment type="pathway">
    <text evidence="3">Amino-acid biosynthesis; L-lysine biosynthesis via DAP pathway; LL-2,6-diaminopimelate from (S)-tetrahydrodipicolinate (succinylase route): step 3/3.</text>
</comment>
<proteinExistence type="inferred from homology"/>
<keyword evidence="14" id="KW-1185">Reference proteome</keyword>
<evidence type="ECO:0000256" key="10">
    <source>
        <dbReference type="ARBA" id="ARBA00023285"/>
    </source>
</evidence>
<dbReference type="PANTHER" id="PTHR43808:SF25">
    <property type="entry name" value="PEPTIDASE M20 DIMERISATION DOMAIN-CONTAINING PROTEIN"/>
    <property type="match status" value="1"/>
</dbReference>
<evidence type="ECO:0000313" key="14">
    <source>
        <dbReference type="Proteomes" id="UP001597227"/>
    </source>
</evidence>
<dbReference type="NCBIfam" id="NF005373">
    <property type="entry name" value="PRK06915.1"/>
    <property type="match status" value="1"/>
</dbReference>
<dbReference type="Gene3D" id="3.30.70.360">
    <property type="match status" value="1"/>
</dbReference>
<evidence type="ECO:0000256" key="4">
    <source>
        <dbReference type="ARBA" id="ARBA00006247"/>
    </source>
</evidence>
<evidence type="ECO:0000259" key="12">
    <source>
        <dbReference type="Pfam" id="PF07687"/>
    </source>
</evidence>
<feature type="domain" description="Peptidase M20 dimerisation" evidence="12">
    <location>
        <begin position="202"/>
        <end position="311"/>
    </location>
</feature>
<accession>A0ABW4MUK4</accession>
<dbReference type="EC" id="3.5.1.18" evidence="5"/>
<dbReference type="InterPro" id="IPR010182">
    <property type="entry name" value="ArgE/DapE"/>
</dbReference>
<dbReference type="PANTHER" id="PTHR43808">
    <property type="entry name" value="ACETYLORNITHINE DEACETYLASE"/>
    <property type="match status" value="1"/>
</dbReference>
<comment type="cofactor">
    <cofactor evidence="1">
        <name>Co(2+)</name>
        <dbReference type="ChEBI" id="CHEBI:48828"/>
    </cofactor>
</comment>
<dbReference type="Pfam" id="PF07687">
    <property type="entry name" value="M20_dimer"/>
    <property type="match status" value="1"/>
</dbReference>
<keyword evidence="7" id="KW-0479">Metal-binding</keyword>
<sequence>MSDTNDKVKKWIQENKGKGIRLLKKLVQEPSLQGNERSSQAIVIEKCRQLGMDIDIWEPNGTELLKHPYFVSPRTNFLDSPNVVGVLKGTGGGKSLLLNGHIDVVPEGDITQWDMDPYSAEVKDGKLYGRGSTDMKGGNVAMLLAIQAIKESGIQLKGDVIFQSVIEEESGGAGTLATIIKGYKADGAIIPEPTNMKIFPKQQGSMWFKIDIYGRIAHGGTRYEGVSAIEKAMTVINHLLKLEMIRNAAINDPLYKNTPIPVPINIGKINGGTWPSSVPDVVTIEGRMGVAPEETIEHAKDEMQQWLEKLPEIDPWFQDHPVGLEWFGARWVPGTIDPDHELMNLLINQCKEVMGKEPVIEASPWGTDGGLLTAVGNIPTIVFGPGTTEVAHYPNEYIELDRMFETAEIIAKTILAWCEVSEK</sequence>
<evidence type="ECO:0000256" key="6">
    <source>
        <dbReference type="ARBA" id="ARBA00016853"/>
    </source>
</evidence>
<reference evidence="14" key="1">
    <citation type="journal article" date="2019" name="Int. J. Syst. Evol. Microbiol.">
        <title>The Global Catalogue of Microorganisms (GCM) 10K type strain sequencing project: providing services to taxonomists for standard genome sequencing and annotation.</title>
        <authorList>
            <consortium name="The Broad Institute Genomics Platform"/>
            <consortium name="The Broad Institute Genome Sequencing Center for Infectious Disease"/>
            <person name="Wu L."/>
            <person name="Ma J."/>
        </authorList>
    </citation>
    <scope>NUCLEOTIDE SEQUENCE [LARGE SCALE GENOMIC DNA]</scope>
    <source>
        <strain evidence="14">CCUG 15531</strain>
    </source>
</reference>
<evidence type="ECO:0000256" key="8">
    <source>
        <dbReference type="ARBA" id="ARBA00022801"/>
    </source>
</evidence>
<evidence type="ECO:0000256" key="11">
    <source>
        <dbReference type="ARBA" id="ARBA00051301"/>
    </source>
</evidence>
<evidence type="ECO:0000256" key="3">
    <source>
        <dbReference type="ARBA" id="ARBA00005130"/>
    </source>
</evidence>
<comment type="cofactor">
    <cofactor evidence="2">
        <name>Zn(2+)</name>
        <dbReference type="ChEBI" id="CHEBI:29105"/>
    </cofactor>
</comment>
<keyword evidence="9" id="KW-0862">Zinc</keyword>
<name>A0ABW4MUK4_9BACI</name>
<dbReference type="Pfam" id="PF01546">
    <property type="entry name" value="Peptidase_M20"/>
    <property type="match status" value="1"/>
</dbReference>
<dbReference type="PROSITE" id="PS00758">
    <property type="entry name" value="ARGE_DAPE_CPG2_1"/>
    <property type="match status" value="1"/>
</dbReference>
<evidence type="ECO:0000256" key="1">
    <source>
        <dbReference type="ARBA" id="ARBA00001941"/>
    </source>
</evidence>
<dbReference type="NCBIfam" id="TIGR01910">
    <property type="entry name" value="DapE-ArgE"/>
    <property type="match status" value="1"/>
</dbReference>
<comment type="catalytic activity">
    <reaction evidence="11">
        <text>N-succinyl-(2S,6S)-2,6-diaminopimelate + H2O = (2S,6S)-2,6-diaminopimelate + succinate</text>
        <dbReference type="Rhea" id="RHEA:22608"/>
        <dbReference type="ChEBI" id="CHEBI:15377"/>
        <dbReference type="ChEBI" id="CHEBI:30031"/>
        <dbReference type="ChEBI" id="CHEBI:57609"/>
        <dbReference type="ChEBI" id="CHEBI:58087"/>
        <dbReference type="EC" id="3.5.1.18"/>
    </reaction>
</comment>
<dbReference type="RefSeq" id="WP_388041593.1">
    <property type="nucleotide sequence ID" value="NZ_JBHUEK010000034.1"/>
</dbReference>
<comment type="caution">
    <text evidence="13">The sequence shown here is derived from an EMBL/GenBank/DDBJ whole genome shotgun (WGS) entry which is preliminary data.</text>
</comment>
<evidence type="ECO:0000313" key="13">
    <source>
        <dbReference type="EMBL" id="MFD1781426.1"/>
    </source>
</evidence>